<evidence type="ECO:0000256" key="3">
    <source>
        <dbReference type="ARBA" id="ARBA00022598"/>
    </source>
</evidence>
<gene>
    <name evidence="8 10" type="primary">tilS</name>
    <name evidence="10" type="ORF">H6A19_10870</name>
</gene>
<dbReference type="PANTHER" id="PTHR43033:SF1">
    <property type="entry name" value="TRNA(ILE)-LYSIDINE SYNTHASE-RELATED"/>
    <property type="match status" value="1"/>
</dbReference>
<dbReference type="CDD" id="cd01992">
    <property type="entry name" value="TilS_N"/>
    <property type="match status" value="1"/>
</dbReference>
<dbReference type="PANTHER" id="PTHR43033">
    <property type="entry name" value="TRNA(ILE)-LYSIDINE SYNTHASE-RELATED"/>
    <property type="match status" value="1"/>
</dbReference>
<dbReference type="EMBL" id="JACJLL010000065">
    <property type="protein sequence ID" value="MBM6819832.1"/>
    <property type="molecule type" value="Genomic_DNA"/>
</dbReference>
<dbReference type="Gene3D" id="3.50.40.10">
    <property type="entry name" value="Phenylalanyl-trna Synthetase, Chain B, domain 3"/>
    <property type="match status" value="1"/>
</dbReference>
<accession>A0ABS2FIJ1</accession>
<comment type="similarity">
    <text evidence="8">Belongs to the tRNA(Ile)-lysidine synthase family.</text>
</comment>
<sequence>MLNKVIDYIKENKLIQQGDQILVALSGGPDSVCLLHILYELKDKFNLTLGAIHINHMLRGEESDKDEKYIVKLCDELGINHYVKRINIEYVSKTANVSLEVAGRNERYKAFEEIRTKHGYNKIAVAHNANDQAETVLMRIMRGTGLEGLTGIKANREDGIIRPILCLNRQEIEKYCEEKRLNPRIDASNYERIYSRNKIRLDILPYMKEHFNKDIIDTLNRMTILLQKDNEFIEEYSNRCYNIYCENLGGKLKISRELFNKEMDSIITRVIIRAFKEISNSHQNFEMKHIYEIVNLANKDTGKKLNLTNKIICENLYGDIIFSKEEKHKEELCDNHEIRIDKNEIYEKVVFDNYTMSFEIIENKDKVEFSKNSLIKLFDYDNIEKEIVIRYRKDGDKIVPLGMNGSKKLKDIFIDLKIPREERNNIPILCFDDKISWIVGYKTSQLFKVTKDTKKILKITMDRKE</sequence>
<reference evidence="10 11" key="1">
    <citation type="journal article" date="2021" name="Sci. Rep.">
        <title>The distribution of antibiotic resistance genes in chicken gut microbiota commensals.</title>
        <authorList>
            <person name="Juricova H."/>
            <person name="Matiasovicova J."/>
            <person name="Kubasova T."/>
            <person name="Cejkova D."/>
            <person name="Rychlik I."/>
        </authorList>
    </citation>
    <scope>NUCLEOTIDE SEQUENCE [LARGE SCALE GENOMIC DNA]</scope>
    <source>
        <strain evidence="10 11">An435</strain>
    </source>
</reference>
<evidence type="ECO:0000313" key="10">
    <source>
        <dbReference type="EMBL" id="MBM6819832.1"/>
    </source>
</evidence>
<name>A0ABS2FIJ1_9CLOT</name>
<dbReference type="InterPro" id="IPR012094">
    <property type="entry name" value="tRNA_Ile_lys_synt"/>
</dbReference>
<comment type="caution">
    <text evidence="10">The sequence shown here is derived from an EMBL/GenBank/DDBJ whole genome shotgun (WGS) entry which is preliminary data.</text>
</comment>
<dbReference type="SUPFAM" id="SSF56037">
    <property type="entry name" value="PheT/TilS domain"/>
    <property type="match status" value="1"/>
</dbReference>
<dbReference type="InterPro" id="IPR011063">
    <property type="entry name" value="TilS/TtcA_N"/>
</dbReference>
<feature type="binding site" evidence="8">
    <location>
        <begin position="26"/>
        <end position="31"/>
    </location>
    <ligand>
        <name>ATP</name>
        <dbReference type="ChEBI" id="CHEBI:30616"/>
    </ligand>
</feature>
<keyword evidence="5 8" id="KW-0547">Nucleotide-binding</keyword>
<dbReference type="SUPFAM" id="SSF52402">
    <property type="entry name" value="Adenine nucleotide alpha hydrolases-like"/>
    <property type="match status" value="1"/>
</dbReference>
<evidence type="ECO:0000256" key="7">
    <source>
        <dbReference type="ARBA" id="ARBA00048539"/>
    </source>
</evidence>
<dbReference type="NCBIfam" id="TIGR02433">
    <property type="entry name" value="lysidine_TilS_C"/>
    <property type="match status" value="1"/>
</dbReference>
<protein>
    <recommendedName>
        <fullName evidence="8">tRNA(Ile)-lysidine synthase</fullName>
        <ecNumber evidence="8">6.3.4.19</ecNumber>
    </recommendedName>
    <alternativeName>
        <fullName evidence="8">tRNA(Ile)-2-lysyl-cytidine synthase</fullName>
    </alternativeName>
    <alternativeName>
        <fullName evidence="8">tRNA(Ile)-lysidine synthetase</fullName>
    </alternativeName>
</protein>
<dbReference type="InterPro" id="IPR014729">
    <property type="entry name" value="Rossmann-like_a/b/a_fold"/>
</dbReference>
<evidence type="ECO:0000256" key="4">
    <source>
        <dbReference type="ARBA" id="ARBA00022694"/>
    </source>
</evidence>
<keyword evidence="3 8" id="KW-0436">Ligase</keyword>
<organism evidence="10 11">
    <name type="scientific">Clostridium saudiense</name>
    <dbReference type="NCBI Taxonomy" id="1414720"/>
    <lineage>
        <taxon>Bacteria</taxon>
        <taxon>Bacillati</taxon>
        <taxon>Bacillota</taxon>
        <taxon>Clostridia</taxon>
        <taxon>Eubacteriales</taxon>
        <taxon>Clostridiaceae</taxon>
        <taxon>Clostridium</taxon>
    </lineage>
</organism>
<dbReference type="Gene3D" id="3.40.50.620">
    <property type="entry name" value="HUPs"/>
    <property type="match status" value="1"/>
</dbReference>
<keyword evidence="11" id="KW-1185">Reference proteome</keyword>
<dbReference type="GO" id="GO:0032267">
    <property type="term" value="F:tRNA(Ile)-lysidine synthase activity"/>
    <property type="evidence" value="ECO:0007669"/>
    <property type="project" value="UniProtKB-EC"/>
</dbReference>
<dbReference type="SMART" id="SM00977">
    <property type="entry name" value="TilS_C"/>
    <property type="match status" value="1"/>
</dbReference>
<evidence type="ECO:0000256" key="1">
    <source>
        <dbReference type="ARBA" id="ARBA00004496"/>
    </source>
</evidence>
<dbReference type="InterPro" id="IPR012796">
    <property type="entry name" value="Lysidine-tRNA-synth_C"/>
</dbReference>
<evidence type="ECO:0000256" key="6">
    <source>
        <dbReference type="ARBA" id="ARBA00022840"/>
    </source>
</evidence>
<evidence type="ECO:0000256" key="8">
    <source>
        <dbReference type="HAMAP-Rule" id="MF_01161"/>
    </source>
</evidence>
<proteinExistence type="inferred from homology"/>
<dbReference type="SUPFAM" id="SSF82829">
    <property type="entry name" value="MesJ substrate recognition domain-like"/>
    <property type="match status" value="1"/>
</dbReference>
<dbReference type="RefSeq" id="WP_148323365.1">
    <property type="nucleotide sequence ID" value="NZ_JACJLL010000065.1"/>
</dbReference>
<dbReference type="EC" id="6.3.4.19" evidence="8"/>
<dbReference type="Pfam" id="PF01171">
    <property type="entry name" value="ATP_bind_3"/>
    <property type="match status" value="1"/>
</dbReference>
<dbReference type="InterPro" id="IPR012795">
    <property type="entry name" value="tRNA_Ile_lys_synt_N"/>
</dbReference>
<evidence type="ECO:0000313" key="11">
    <source>
        <dbReference type="Proteomes" id="UP000767334"/>
    </source>
</evidence>
<comment type="catalytic activity">
    <reaction evidence="7 8">
        <text>cytidine(34) in tRNA(Ile2) + L-lysine + ATP = lysidine(34) in tRNA(Ile2) + AMP + diphosphate + H(+)</text>
        <dbReference type="Rhea" id="RHEA:43744"/>
        <dbReference type="Rhea" id="RHEA-COMP:10625"/>
        <dbReference type="Rhea" id="RHEA-COMP:10670"/>
        <dbReference type="ChEBI" id="CHEBI:15378"/>
        <dbReference type="ChEBI" id="CHEBI:30616"/>
        <dbReference type="ChEBI" id="CHEBI:32551"/>
        <dbReference type="ChEBI" id="CHEBI:33019"/>
        <dbReference type="ChEBI" id="CHEBI:82748"/>
        <dbReference type="ChEBI" id="CHEBI:83665"/>
        <dbReference type="ChEBI" id="CHEBI:456215"/>
        <dbReference type="EC" id="6.3.4.19"/>
    </reaction>
</comment>
<comment type="function">
    <text evidence="8">Ligates lysine onto the cytidine present at position 34 of the AUA codon-specific tRNA(Ile) that contains the anticodon CAU, in an ATP-dependent manner. Cytidine is converted to lysidine, thus changing the amino acid specificity of the tRNA from methionine to isoleucine.</text>
</comment>
<dbReference type="Pfam" id="PF11734">
    <property type="entry name" value="TilS_C"/>
    <property type="match status" value="1"/>
</dbReference>
<dbReference type="HAMAP" id="MF_01161">
    <property type="entry name" value="tRNA_Ile_lys_synt"/>
    <property type="match status" value="1"/>
</dbReference>
<dbReference type="Gene3D" id="1.20.59.20">
    <property type="match status" value="1"/>
</dbReference>
<keyword evidence="4 8" id="KW-0819">tRNA processing</keyword>
<evidence type="ECO:0000256" key="2">
    <source>
        <dbReference type="ARBA" id="ARBA00022490"/>
    </source>
</evidence>
<keyword evidence="2 8" id="KW-0963">Cytoplasm</keyword>
<keyword evidence="6 8" id="KW-0067">ATP-binding</keyword>
<comment type="domain">
    <text evidence="8">The N-terminal region contains the highly conserved SGGXDS motif, predicted to be a P-loop motif involved in ATP binding.</text>
</comment>
<comment type="subcellular location">
    <subcellularLocation>
        <location evidence="1 8">Cytoplasm</location>
    </subcellularLocation>
</comment>
<dbReference type="NCBIfam" id="TIGR02432">
    <property type="entry name" value="lysidine_TilS_N"/>
    <property type="match status" value="1"/>
</dbReference>
<dbReference type="InterPro" id="IPR020825">
    <property type="entry name" value="Phe-tRNA_synthase-like_B3/B4"/>
</dbReference>
<feature type="domain" description="Lysidine-tRNA(Ile) synthetase C-terminal" evidence="9">
    <location>
        <begin position="387"/>
        <end position="459"/>
    </location>
</feature>
<evidence type="ECO:0000259" key="9">
    <source>
        <dbReference type="SMART" id="SM00977"/>
    </source>
</evidence>
<evidence type="ECO:0000256" key="5">
    <source>
        <dbReference type="ARBA" id="ARBA00022741"/>
    </source>
</evidence>
<dbReference type="Proteomes" id="UP000767334">
    <property type="component" value="Unassembled WGS sequence"/>
</dbReference>